<comment type="caution">
    <text evidence="2">The sequence shown here is derived from an EMBL/GenBank/DDBJ whole genome shotgun (WGS) entry which is preliminary data.</text>
</comment>
<feature type="transmembrane region" description="Helical" evidence="1">
    <location>
        <begin position="21"/>
        <end position="47"/>
    </location>
</feature>
<sequence>MGGRASAAIKMKKHWQDNKQGMSVIEILIAITIISTALVSILSLATFSLRVAIFNKETALAKNLAEETLEQVRNFRDGITWNNDDPENKYDGLGVVATGIAYYPKKSTDTPPKWQLIQGEETVNGFTRKVVFDNVQRDANFNIVESGGTPDSDTKKVTVTVSWVERERTHQVEIVTYLTNWR</sequence>
<evidence type="ECO:0008006" key="4">
    <source>
        <dbReference type="Google" id="ProtNLM"/>
    </source>
</evidence>
<protein>
    <recommendedName>
        <fullName evidence="4">Type IV pilus modification protein PilV</fullName>
    </recommendedName>
</protein>
<evidence type="ECO:0000256" key="1">
    <source>
        <dbReference type="SAM" id="Phobius"/>
    </source>
</evidence>
<gene>
    <name evidence="2" type="ORF">COW25_00570</name>
</gene>
<accession>A0A2M7H1R8</accession>
<proteinExistence type="predicted"/>
<evidence type="ECO:0000313" key="2">
    <source>
        <dbReference type="EMBL" id="PIW35239.1"/>
    </source>
</evidence>
<keyword evidence="1" id="KW-0812">Transmembrane</keyword>
<dbReference type="EMBL" id="PFGB01000018">
    <property type="protein sequence ID" value="PIW35239.1"/>
    <property type="molecule type" value="Genomic_DNA"/>
</dbReference>
<organism evidence="2 3">
    <name type="scientific">Candidatus Nealsonbacteria bacterium CG15_BIG_FIL_POST_REV_8_21_14_020_37_12</name>
    <dbReference type="NCBI Taxonomy" id="1974716"/>
    <lineage>
        <taxon>Bacteria</taxon>
        <taxon>Candidatus Nealsoniibacteriota</taxon>
    </lineage>
</organism>
<name>A0A2M7H1R8_9BACT</name>
<evidence type="ECO:0000313" key="3">
    <source>
        <dbReference type="Proteomes" id="UP000230215"/>
    </source>
</evidence>
<keyword evidence="1" id="KW-1133">Transmembrane helix</keyword>
<dbReference type="Proteomes" id="UP000230215">
    <property type="component" value="Unassembled WGS sequence"/>
</dbReference>
<dbReference type="AlphaFoldDB" id="A0A2M7H1R8"/>
<reference evidence="3" key="1">
    <citation type="submission" date="2017-09" db="EMBL/GenBank/DDBJ databases">
        <title>Depth-based differentiation of microbial function through sediment-hosted aquifers and enrichment of novel symbionts in the deep terrestrial subsurface.</title>
        <authorList>
            <person name="Probst A.J."/>
            <person name="Ladd B."/>
            <person name="Jarett J.K."/>
            <person name="Geller-Mcgrath D.E."/>
            <person name="Sieber C.M.K."/>
            <person name="Emerson J.B."/>
            <person name="Anantharaman K."/>
            <person name="Thomas B.C."/>
            <person name="Malmstrom R."/>
            <person name="Stieglmeier M."/>
            <person name="Klingl A."/>
            <person name="Woyke T."/>
            <person name="Ryan C.M."/>
            <person name="Banfield J.F."/>
        </authorList>
    </citation>
    <scope>NUCLEOTIDE SEQUENCE [LARGE SCALE GENOMIC DNA]</scope>
</reference>
<keyword evidence="1" id="KW-0472">Membrane</keyword>